<dbReference type="Gene3D" id="3.40.1230.10">
    <property type="entry name" value="MTH938-like"/>
    <property type="match status" value="1"/>
</dbReference>
<dbReference type="SUPFAM" id="SSF64076">
    <property type="entry name" value="MTH938-like"/>
    <property type="match status" value="1"/>
</dbReference>
<organism evidence="1 2">
    <name type="scientific">candidate division CSSED10-310 bacterium</name>
    <dbReference type="NCBI Taxonomy" id="2855610"/>
    <lineage>
        <taxon>Bacteria</taxon>
        <taxon>Bacteria division CSSED10-310</taxon>
    </lineage>
</organism>
<dbReference type="PANTHER" id="PTHR15811">
    <property type="entry name" value="MTH938 DOMAIN-CONTAINING PROTEIN"/>
    <property type="match status" value="1"/>
</dbReference>
<evidence type="ECO:0000313" key="2">
    <source>
        <dbReference type="Proteomes" id="UP001594351"/>
    </source>
</evidence>
<comment type="caution">
    <text evidence="1">The sequence shown here is derived from an EMBL/GenBank/DDBJ whole genome shotgun (WGS) entry which is preliminary data.</text>
</comment>
<keyword evidence="2" id="KW-1185">Reference proteome</keyword>
<dbReference type="Proteomes" id="UP001594351">
    <property type="component" value="Unassembled WGS sequence"/>
</dbReference>
<gene>
    <name evidence="1" type="ORF">ACFL27_01315</name>
</gene>
<dbReference type="Pfam" id="PF04430">
    <property type="entry name" value="DUF498"/>
    <property type="match status" value="1"/>
</dbReference>
<dbReference type="PANTHER" id="PTHR15811:SF5">
    <property type="entry name" value="MTH938 DOMAIN-CONTAINING PROTEIN"/>
    <property type="match status" value="1"/>
</dbReference>
<evidence type="ECO:0000313" key="1">
    <source>
        <dbReference type="EMBL" id="MFC1848820.1"/>
    </source>
</evidence>
<sequence length="116" mass="13298">MSFFIDRYHFGNISINGTAYSKDVLILSERIRHPWWRKEGHLLQRVDLQDIEADSARVIVVGTGAYGVMKVPPDTYEYVAQQGYTIYVEKTEQAVTLFNEMQKKEGPVLGAFHLTC</sequence>
<protein>
    <submittedName>
        <fullName evidence="1">Mth938-like domain-containing protein</fullName>
    </submittedName>
</protein>
<accession>A0ABV6YRK2</accession>
<dbReference type="InterPro" id="IPR007523">
    <property type="entry name" value="NDUFAF3/AAMDC"/>
</dbReference>
<name>A0ABV6YRK2_UNCC1</name>
<proteinExistence type="predicted"/>
<reference evidence="1 2" key="1">
    <citation type="submission" date="2024-09" db="EMBL/GenBank/DDBJ databases">
        <title>Laminarin stimulates single cell rates of sulfate reduction while oxygen inhibits transcriptomic activity in coastal marine sediment.</title>
        <authorList>
            <person name="Lindsay M."/>
            <person name="Orcutt B."/>
            <person name="Emerson D."/>
            <person name="Stepanauskas R."/>
            <person name="D'Angelo T."/>
        </authorList>
    </citation>
    <scope>NUCLEOTIDE SEQUENCE [LARGE SCALE GENOMIC DNA]</scope>
    <source>
        <strain evidence="1">SAG AM-311-K15</strain>
    </source>
</reference>
<dbReference type="EMBL" id="JBHPBY010000008">
    <property type="protein sequence ID" value="MFC1848820.1"/>
    <property type="molecule type" value="Genomic_DNA"/>
</dbReference>
<dbReference type="InterPro" id="IPR036748">
    <property type="entry name" value="MTH938-like_sf"/>
</dbReference>